<organism evidence="1 2">
    <name type="scientific">Panagrolaimus sp. JU765</name>
    <dbReference type="NCBI Taxonomy" id="591449"/>
    <lineage>
        <taxon>Eukaryota</taxon>
        <taxon>Metazoa</taxon>
        <taxon>Ecdysozoa</taxon>
        <taxon>Nematoda</taxon>
        <taxon>Chromadorea</taxon>
        <taxon>Rhabditida</taxon>
        <taxon>Tylenchina</taxon>
        <taxon>Panagrolaimomorpha</taxon>
        <taxon>Panagrolaimoidea</taxon>
        <taxon>Panagrolaimidae</taxon>
        <taxon>Panagrolaimus</taxon>
    </lineage>
</organism>
<evidence type="ECO:0000313" key="1">
    <source>
        <dbReference type="Proteomes" id="UP000887576"/>
    </source>
</evidence>
<name>A0AC34R635_9BILA</name>
<protein>
    <submittedName>
        <fullName evidence="2">Ras-GAP domain-containing protein</fullName>
    </submittedName>
</protein>
<evidence type="ECO:0000313" key="2">
    <source>
        <dbReference type="WBParaSite" id="JU765_v2.g381.t1"/>
    </source>
</evidence>
<dbReference type="WBParaSite" id="JU765_v2.g381.t1">
    <property type="protein sequence ID" value="JU765_v2.g381.t1"/>
    <property type="gene ID" value="JU765_v2.g381"/>
</dbReference>
<accession>A0AC34R635</accession>
<reference evidence="2" key="1">
    <citation type="submission" date="2022-11" db="UniProtKB">
        <authorList>
            <consortium name="WormBaseParasite"/>
        </authorList>
    </citation>
    <scope>IDENTIFICATION</scope>
</reference>
<dbReference type="Proteomes" id="UP000887576">
    <property type="component" value="Unplaced"/>
</dbReference>
<sequence length="237" mass="26953">MPIEKVGDLRIKFWYSVEHILSLNHYQPLHDALLSALHAKPYDASLASLLQHLPIELGSIARPLMKIFLQNGLFEEFFRLVCVQYLSDGRESATLFRNQSMASKLMHEVMKYLGNDYLVSTLKPVIDLVYAEKKRTEIDPSKLNPGEKLDENTRNLAVYAELAIVRVVESADECPKALKNIFAVLRNAVNEFYPKVEIGRLAVSSFIIMRFFSAAILNPTQYGLKKRAPDPEVSRTL</sequence>
<proteinExistence type="predicted"/>